<dbReference type="Proteomes" id="UP000694567">
    <property type="component" value="Unplaced"/>
</dbReference>
<accession>A0A8C0FHU0</accession>
<sequence>AFLLKKKIFCHVGSPGVVENRDCDCSVNCVSTGRIQQKSLKENGLESELSGMEIMVGERCVDDSSNLDFSWKVLETTLQPGGSNTGAEHEESMQQNTSCKTGALRSDSELVTNEHP</sequence>
<protein>
    <submittedName>
        <fullName evidence="2">Uncharacterized protein</fullName>
    </submittedName>
</protein>
<evidence type="ECO:0000256" key="1">
    <source>
        <dbReference type="SAM" id="MobiDB-lite"/>
    </source>
</evidence>
<dbReference type="Ensembl" id="ENSBOBT00000020031.1">
    <property type="protein sequence ID" value="ENSBOBP00000019588.1"/>
    <property type="gene ID" value="ENSBOBG00000012019.1"/>
</dbReference>
<dbReference type="AlphaFoldDB" id="A0A8C0FHU0"/>
<name>A0A8C0FHU0_BUBBB</name>
<reference evidence="2" key="1">
    <citation type="submission" date="2025-08" db="UniProtKB">
        <authorList>
            <consortium name="Ensembl"/>
        </authorList>
    </citation>
    <scope>IDENTIFICATION</scope>
</reference>
<evidence type="ECO:0000313" key="2">
    <source>
        <dbReference type="Ensembl" id="ENSBOBP00000019588.1"/>
    </source>
</evidence>
<organism evidence="2 3">
    <name type="scientific">Bubo bubo</name>
    <name type="common">Eurasian eagle-owl</name>
    <name type="synonym">Strix bubo</name>
    <dbReference type="NCBI Taxonomy" id="30461"/>
    <lineage>
        <taxon>Eukaryota</taxon>
        <taxon>Metazoa</taxon>
        <taxon>Chordata</taxon>
        <taxon>Craniata</taxon>
        <taxon>Vertebrata</taxon>
        <taxon>Euteleostomi</taxon>
        <taxon>Archelosauria</taxon>
        <taxon>Archosauria</taxon>
        <taxon>Dinosauria</taxon>
        <taxon>Saurischia</taxon>
        <taxon>Theropoda</taxon>
        <taxon>Coelurosauria</taxon>
        <taxon>Aves</taxon>
        <taxon>Neognathae</taxon>
        <taxon>Neoaves</taxon>
        <taxon>Telluraves</taxon>
        <taxon>Strigiformes</taxon>
        <taxon>Strigidae</taxon>
        <taxon>Bubo</taxon>
    </lineage>
</organism>
<evidence type="ECO:0000313" key="3">
    <source>
        <dbReference type="Proteomes" id="UP000694567"/>
    </source>
</evidence>
<reference evidence="2" key="2">
    <citation type="submission" date="2025-09" db="UniProtKB">
        <authorList>
            <consortium name="Ensembl"/>
        </authorList>
    </citation>
    <scope>IDENTIFICATION</scope>
</reference>
<feature type="region of interest" description="Disordered" evidence="1">
    <location>
        <begin position="78"/>
        <end position="116"/>
    </location>
</feature>
<feature type="compositionally biased region" description="Basic and acidic residues" evidence="1">
    <location>
        <begin position="106"/>
        <end position="116"/>
    </location>
</feature>
<proteinExistence type="predicted"/>
<keyword evidence="3" id="KW-1185">Reference proteome</keyword>